<evidence type="ECO:0000313" key="3">
    <source>
        <dbReference type="EMBL" id="QKS25642.1"/>
    </source>
</evidence>
<accession>A0AAP9NRD7</accession>
<dbReference type="RefSeq" id="WP_022521584.1">
    <property type="nucleotide sequence ID" value="NZ_CP054580.1"/>
</dbReference>
<dbReference type="PANTHER" id="PTHR43708">
    <property type="entry name" value="CONSERVED EXPRESSED OXIDOREDUCTASE (EUROFUNG)"/>
    <property type="match status" value="1"/>
</dbReference>
<dbReference type="Gene3D" id="3.30.360.10">
    <property type="entry name" value="Dihydrodipicolinate Reductase, domain 2"/>
    <property type="match status" value="1"/>
</dbReference>
<dbReference type="Gene3D" id="3.40.50.720">
    <property type="entry name" value="NAD(P)-binding Rossmann-like Domain"/>
    <property type="match status" value="1"/>
</dbReference>
<dbReference type="InterPro" id="IPR036291">
    <property type="entry name" value="NAD(P)-bd_dom_sf"/>
</dbReference>
<dbReference type="InterPro" id="IPR051317">
    <property type="entry name" value="Gfo/Idh/MocA_oxidoreduct"/>
</dbReference>
<dbReference type="Proteomes" id="UP000509761">
    <property type="component" value="Chromosome"/>
</dbReference>
<organism evidence="3 4">
    <name type="scientific">Vreelandella titanicae</name>
    <dbReference type="NCBI Taxonomy" id="664683"/>
    <lineage>
        <taxon>Bacteria</taxon>
        <taxon>Pseudomonadati</taxon>
        <taxon>Pseudomonadota</taxon>
        <taxon>Gammaproteobacteria</taxon>
        <taxon>Oceanospirillales</taxon>
        <taxon>Halomonadaceae</taxon>
        <taxon>Vreelandella</taxon>
    </lineage>
</organism>
<feature type="domain" description="GFO/IDH/MocA-like oxidoreductase" evidence="2">
    <location>
        <begin position="144"/>
        <end position="277"/>
    </location>
</feature>
<dbReference type="Pfam" id="PF22725">
    <property type="entry name" value="GFO_IDH_MocA_C3"/>
    <property type="match status" value="1"/>
</dbReference>
<keyword evidence="4" id="KW-1185">Reference proteome</keyword>
<protein>
    <submittedName>
        <fullName evidence="3">Glucose--fructose oxidoreductase</fullName>
        <ecNumber evidence="3">1.1.99.28</ecNumber>
    </submittedName>
</protein>
<dbReference type="GO" id="GO:0000166">
    <property type="term" value="F:nucleotide binding"/>
    <property type="evidence" value="ECO:0007669"/>
    <property type="project" value="InterPro"/>
</dbReference>
<evidence type="ECO:0000259" key="1">
    <source>
        <dbReference type="Pfam" id="PF01408"/>
    </source>
</evidence>
<reference evidence="3 4" key="1">
    <citation type="submission" date="2019-12" db="EMBL/GenBank/DDBJ databases">
        <title>Genome sequencing and assembly of endphytes of Porphyra tenera.</title>
        <authorList>
            <person name="Park J.M."/>
            <person name="Shin R."/>
            <person name="Jo S.H."/>
        </authorList>
    </citation>
    <scope>NUCLEOTIDE SEQUENCE [LARGE SCALE GENOMIC DNA]</scope>
    <source>
        <strain evidence="3 4">GPM3</strain>
    </source>
</reference>
<dbReference type="PANTHER" id="PTHR43708:SF3">
    <property type="entry name" value="OXIDOREDUCTASE"/>
    <property type="match status" value="1"/>
</dbReference>
<dbReference type="Pfam" id="PF01408">
    <property type="entry name" value="GFO_IDH_MocA"/>
    <property type="match status" value="1"/>
</dbReference>
<gene>
    <name evidence="3" type="ORF">FX987_03438</name>
</gene>
<feature type="domain" description="Gfo/Idh/MocA-like oxidoreductase N-terminal" evidence="1">
    <location>
        <begin position="6"/>
        <end position="134"/>
    </location>
</feature>
<dbReference type="AlphaFoldDB" id="A0AAP9NRD7"/>
<sequence length="385" mass="42159">MASTRIRIGMVGGGPGAGIAKAHRMGMRLDNRYDLVAGAFSRSLKKSHQGAAELKIDPARVYEDYAQMAEKESTREEGIEAVVIVTPNDSHYPVASAFLEAGIHVICDKPMTGDLDEAERLHALAEARGLVFALTHNYSAYAMVREAAHLVREGALGELRIAMVEHASGWACAKVEDDASNKQAAWRLDPAQSGTTSLISDLGTHAHQLLRFVSGQEVTEVSAELSTCVPGRRVFDDAQIQVRLENGARGSLWVSMAATGHEHGLRFRLFGDKASLEWCQMDPHYLTLKYPDGRRETRVQGHDSQSDDQARLTRIGLGHPEGFIESFANLYSDIADVIERYRDTSQAACQARPLPNSRDGLLGVRFVKAVDASHNTQGQWVTIAL</sequence>
<dbReference type="SUPFAM" id="SSF55347">
    <property type="entry name" value="Glyceraldehyde-3-phosphate dehydrogenase-like, C-terminal domain"/>
    <property type="match status" value="1"/>
</dbReference>
<keyword evidence="3" id="KW-0560">Oxidoreductase</keyword>
<name>A0AAP9NRD7_9GAMM</name>
<dbReference type="InterPro" id="IPR000683">
    <property type="entry name" value="Gfo/Idh/MocA-like_OxRdtase_N"/>
</dbReference>
<dbReference type="EC" id="1.1.99.28" evidence="3"/>
<evidence type="ECO:0000313" key="4">
    <source>
        <dbReference type="Proteomes" id="UP000509761"/>
    </source>
</evidence>
<dbReference type="EMBL" id="CP054580">
    <property type="protein sequence ID" value="QKS25642.1"/>
    <property type="molecule type" value="Genomic_DNA"/>
</dbReference>
<dbReference type="GO" id="GO:0047061">
    <property type="term" value="F:glucose-fructose oxidoreductase activity"/>
    <property type="evidence" value="ECO:0007669"/>
    <property type="project" value="UniProtKB-EC"/>
</dbReference>
<evidence type="ECO:0000259" key="2">
    <source>
        <dbReference type="Pfam" id="PF22725"/>
    </source>
</evidence>
<dbReference type="InterPro" id="IPR055170">
    <property type="entry name" value="GFO_IDH_MocA-like_dom"/>
</dbReference>
<dbReference type="SUPFAM" id="SSF51735">
    <property type="entry name" value="NAD(P)-binding Rossmann-fold domains"/>
    <property type="match status" value="1"/>
</dbReference>
<proteinExistence type="predicted"/>